<comment type="caution">
    <text evidence="1">The sequence shown here is derived from an EMBL/GenBank/DDBJ whole genome shotgun (WGS) entry which is preliminary data.</text>
</comment>
<sequence>MSISTAISDLERGHRERERGDRSAAAAAAAATTTTTTHLTSHLSSLSLKLCPRRNRTQPYKGVNQFPSFILHEPKDDDGCNSVLTRRRRLQLGFLTRFSGHPPLSAGAGASLYLELRSGGGSFLD</sequence>
<proteinExistence type="predicted"/>
<reference evidence="1 2" key="2">
    <citation type="journal article" date="2022" name="Mol. Ecol. Resour.">
        <title>The genomes of chicory, endive, great burdock and yacon provide insights into Asteraceae paleo-polyploidization history and plant inulin production.</title>
        <authorList>
            <person name="Fan W."/>
            <person name="Wang S."/>
            <person name="Wang H."/>
            <person name="Wang A."/>
            <person name="Jiang F."/>
            <person name="Liu H."/>
            <person name="Zhao H."/>
            <person name="Xu D."/>
            <person name="Zhang Y."/>
        </authorList>
    </citation>
    <scope>NUCLEOTIDE SEQUENCE [LARGE SCALE GENOMIC DNA]</scope>
    <source>
        <strain evidence="2">cv. Yunnan</strain>
        <tissue evidence="1">Leaves</tissue>
    </source>
</reference>
<accession>A0ACB9IGQ3</accession>
<protein>
    <submittedName>
        <fullName evidence="1">Uncharacterized protein</fullName>
    </submittedName>
</protein>
<name>A0ACB9IGQ3_9ASTR</name>
<dbReference type="EMBL" id="CM042025">
    <property type="protein sequence ID" value="KAI3806666.1"/>
    <property type="molecule type" value="Genomic_DNA"/>
</dbReference>
<organism evidence="1 2">
    <name type="scientific">Smallanthus sonchifolius</name>
    <dbReference type="NCBI Taxonomy" id="185202"/>
    <lineage>
        <taxon>Eukaryota</taxon>
        <taxon>Viridiplantae</taxon>
        <taxon>Streptophyta</taxon>
        <taxon>Embryophyta</taxon>
        <taxon>Tracheophyta</taxon>
        <taxon>Spermatophyta</taxon>
        <taxon>Magnoliopsida</taxon>
        <taxon>eudicotyledons</taxon>
        <taxon>Gunneridae</taxon>
        <taxon>Pentapetalae</taxon>
        <taxon>asterids</taxon>
        <taxon>campanulids</taxon>
        <taxon>Asterales</taxon>
        <taxon>Asteraceae</taxon>
        <taxon>Asteroideae</taxon>
        <taxon>Heliantheae alliance</taxon>
        <taxon>Millerieae</taxon>
        <taxon>Smallanthus</taxon>
    </lineage>
</organism>
<gene>
    <name evidence="1" type="ORF">L1987_22579</name>
</gene>
<evidence type="ECO:0000313" key="1">
    <source>
        <dbReference type="EMBL" id="KAI3806666.1"/>
    </source>
</evidence>
<evidence type="ECO:0000313" key="2">
    <source>
        <dbReference type="Proteomes" id="UP001056120"/>
    </source>
</evidence>
<reference evidence="2" key="1">
    <citation type="journal article" date="2022" name="Mol. Ecol. Resour.">
        <title>The genomes of chicory, endive, great burdock and yacon provide insights into Asteraceae palaeo-polyploidization history and plant inulin production.</title>
        <authorList>
            <person name="Fan W."/>
            <person name="Wang S."/>
            <person name="Wang H."/>
            <person name="Wang A."/>
            <person name="Jiang F."/>
            <person name="Liu H."/>
            <person name="Zhao H."/>
            <person name="Xu D."/>
            <person name="Zhang Y."/>
        </authorList>
    </citation>
    <scope>NUCLEOTIDE SEQUENCE [LARGE SCALE GENOMIC DNA]</scope>
    <source>
        <strain evidence="2">cv. Yunnan</strain>
    </source>
</reference>
<keyword evidence="2" id="KW-1185">Reference proteome</keyword>
<dbReference type="Proteomes" id="UP001056120">
    <property type="component" value="Linkage Group LG08"/>
</dbReference>